<organism evidence="2 3">
    <name type="scientific">Algoriphagus aquaeductus</name>
    <dbReference type="NCBI Taxonomy" id="475299"/>
    <lineage>
        <taxon>Bacteria</taxon>
        <taxon>Pseudomonadati</taxon>
        <taxon>Bacteroidota</taxon>
        <taxon>Cytophagia</taxon>
        <taxon>Cytophagales</taxon>
        <taxon>Cyclobacteriaceae</taxon>
        <taxon>Algoriphagus</taxon>
    </lineage>
</organism>
<accession>A0A326RZY3</accession>
<proteinExistence type="predicted"/>
<reference evidence="2 3" key="1">
    <citation type="submission" date="2018-06" db="EMBL/GenBank/DDBJ databases">
        <title>Genomic Encyclopedia of Archaeal and Bacterial Type Strains, Phase II (KMG-II): from individual species to whole genera.</title>
        <authorList>
            <person name="Goeker M."/>
        </authorList>
    </citation>
    <scope>NUCLEOTIDE SEQUENCE [LARGE SCALE GENOMIC DNA]</scope>
    <source>
        <strain evidence="2 3">T4</strain>
    </source>
</reference>
<evidence type="ECO:0000256" key="1">
    <source>
        <dbReference type="SAM" id="MobiDB-lite"/>
    </source>
</evidence>
<feature type="region of interest" description="Disordered" evidence="1">
    <location>
        <begin position="44"/>
        <end position="68"/>
    </location>
</feature>
<dbReference type="EMBL" id="QKTX01000008">
    <property type="protein sequence ID" value="PZV82911.1"/>
    <property type="molecule type" value="Genomic_DNA"/>
</dbReference>
<evidence type="ECO:0000313" key="2">
    <source>
        <dbReference type="EMBL" id="PZV82911.1"/>
    </source>
</evidence>
<dbReference type="Proteomes" id="UP000248917">
    <property type="component" value="Unassembled WGS sequence"/>
</dbReference>
<feature type="compositionally biased region" description="Polar residues" evidence="1">
    <location>
        <begin position="49"/>
        <end position="68"/>
    </location>
</feature>
<protein>
    <submittedName>
        <fullName evidence="2">Uncharacterized protein</fullName>
    </submittedName>
</protein>
<dbReference type="AlphaFoldDB" id="A0A326RZY3"/>
<evidence type="ECO:0000313" key="3">
    <source>
        <dbReference type="Proteomes" id="UP000248917"/>
    </source>
</evidence>
<name>A0A326RZY3_9BACT</name>
<comment type="caution">
    <text evidence="2">The sequence shown here is derived from an EMBL/GenBank/DDBJ whole genome shotgun (WGS) entry which is preliminary data.</text>
</comment>
<keyword evidence="3" id="KW-1185">Reference proteome</keyword>
<gene>
    <name evidence="2" type="ORF">CLV31_108111</name>
</gene>
<sequence length="83" mass="9373">MKSELGKRSGTLKIVNHGIRGKENETQTPLKYWQIFDPFGIRTDGERFNPSSPLSKKKANQTSSGNQVCPWSGSIFPEIKYQT</sequence>